<feature type="compositionally biased region" description="Basic and acidic residues" evidence="1">
    <location>
        <begin position="17"/>
        <end position="27"/>
    </location>
</feature>
<protein>
    <submittedName>
        <fullName evidence="2">Uncharacterized protein</fullName>
    </submittedName>
</protein>
<evidence type="ECO:0000256" key="1">
    <source>
        <dbReference type="SAM" id="MobiDB-lite"/>
    </source>
</evidence>
<organism evidence="2">
    <name type="scientific">marine metagenome</name>
    <dbReference type="NCBI Taxonomy" id="408172"/>
    <lineage>
        <taxon>unclassified sequences</taxon>
        <taxon>metagenomes</taxon>
        <taxon>ecological metagenomes</taxon>
    </lineage>
</organism>
<gene>
    <name evidence="2" type="ORF">METZ01_LOCUS146046</name>
</gene>
<accession>A0A381ZWH9</accession>
<proteinExistence type="predicted"/>
<name>A0A381ZWH9_9ZZZZ</name>
<dbReference type="AlphaFoldDB" id="A0A381ZWH9"/>
<dbReference type="EMBL" id="UINC01022806">
    <property type="protein sequence ID" value="SVA93192.1"/>
    <property type="molecule type" value="Genomic_DNA"/>
</dbReference>
<evidence type="ECO:0000313" key="2">
    <source>
        <dbReference type="EMBL" id="SVA93192.1"/>
    </source>
</evidence>
<feature type="region of interest" description="Disordered" evidence="1">
    <location>
        <begin position="1"/>
        <end position="27"/>
    </location>
</feature>
<sequence>MTRIRVGISDHSPPPFEVEREALGPDT</sequence>
<reference evidence="2" key="1">
    <citation type="submission" date="2018-05" db="EMBL/GenBank/DDBJ databases">
        <authorList>
            <person name="Lanie J.A."/>
            <person name="Ng W.-L."/>
            <person name="Kazmierczak K.M."/>
            <person name="Andrzejewski T.M."/>
            <person name="Davidsen T.M."/>
            <person name="Wayne K.J."/>
            <person name="Tettelin H."/>
            <person name="Glass J.I."/>
            <person name="Rusch D."/>
            <person name="Podicherti R."/>
            <person name="Tsui H.-C.T."/>
            <person name="Winkler M.E."/>
        </authorList>
    </citation>
    <scope>NUCLEOTIDE SEQUENCE</scope>
</reference>
<feature type="non-terminal residue" evidence="2">
    <location>
        <position position="27"/>
    </location>
</feature>